<dbReference type="PANTHER" id="PTHR43008:SF7">
    <property type="entry name" value="SHORT CHAIN DEHYDROGENASE_REDUCTASE (AFU_ORTHOLOGUE AFUA_2G00830)"/>
    <property type="match status" value="1"/>
</dbReference>
<organism evidence="4 5">
    <name type="scientific">Lachnellula occidentalis</name>
    <dbReference type="NCBI Taxonomy" id="215460"/>
    <lineage>
        <taxon>Eukaryota</taxon>
        <taxon>Fungi</taxon>
        <taxon>Dikarya</taxon>
        <taxon>Ascomycota</taxon>
        <taxon>Pezizomycotina</taxon>
        <taxon>Leotiomycetes</taxon>
        <taxon>Helotiales</taxon>
        <taxon>Lachnaceae</taxon>
        <taxon>Lachnellula</taxon>
    </lineage>
</organism>
<accession>A0A8H8S3L9</accession>
<dbReference type="InterPro" id="IPR036291">
    <property type="entry name" value="NAD(P)-bd_dom_sf"/>
</dbReference>
<sequence>MSDPSPHPVFSPSNLAVITGGASGIGLALAQKCASYDMNVLICDINAANLKAAKDVIKGKGKVETVEVDVSKLEEYEKVKSVVEEEFNGRISLLALNAGTTAKGTWGDSAYFAHILNTNLFGVINGLNTLLPFATTHSTASNPTSIIITGSKQGITNPPGNPAYNASKAAVRTLAEHLSFDLSKSTPTTSVHLLVPGWTFTGLSGNNPFGEAQKEKPKGAWSAEQVVEYLEAKMGEGKFYVICPDNDVSESVDRKRIAWATNDLLTGRPPLTRWREDYAKEAEEWMAGQNL</sequence>
<comment type="caution">
    <text evidence="4">The sequence shown here is derived from an EMBL/GenBank/DDBJ whole genome shotgun (WGS) entry which is preliminary data.</text>
</comment>
<dbReference type="GO" id="GO:0016616">
    <property type="term" value="F:oxidoreductase activity, acting on the CH-OH group of donors, NAD or NADP as acceptor"/>
    <property type="evidence" value="ECO:0007669"/>
    <property type="project" value="UniProtKB-ARBA"/>
</dbReference>
<evidence type="ECO:0000256" key="3">
    <source>
        <dbReference type="ARBA" id="ARBA00023002"/>
    </source>
</evidence>
<gene>
    <name evidence="4" type="ORF">LOCC1_G003441</name>
</gene>
<dbReference type="EMBL" id="QGMI01000167">
    <property type="protein sequence ID" value="TVY46161.1"/>
    <property type="molecule type" value="Genomic_DNA"/>
</dbReference>
<keyword evidence="3" id="KW-0560">Oxidoreductase</keyword>
<evidence type="ECO:0000313" key="4">
    <source>
        <dbReference type="EMBL" id="TVY46161.1"/>
    </source>
</evidence>
<proteinExistence type="inferred from homology"/>
<name>A0A8H8S3L9_9HELO</name>
<protein>
    <submittedName>
        <fullName evidence="4">Putative oxidoreductase</fullName>
    </submittedName>
</protein>
<comment type="similarity">
    <text evidence="1">Belongs to the short-chain dehydrogenases/reductases (SDR) family.</text>
</comment>
<evidence type="ECO:0000256" key="2">
    <source>
        <dbReference type="ARBA" id="ARBA00022857"/>
    </source>
</evidence>
<dbReference type="PRINTS" id="PR00081">
    <property type="entry name" value="GDHRDH"/>
</dbReference>
<dbReference type="Gene3D" id="3.40.50.720">
    <property type="entry name" value="NAD(P)-binding Rossmann-like Domain"/>
    <property type="match status" value="1"/>
</dbReference>
<keyword evidence="2" id="KW-0521">NADP</keyword>
<dbReference type="AlphaFoldDB" id="A0A8H8S3L9"/>
<dbReference type="CDD" id="cd05233">
    <property type="entry name" value="SDR_c"/>
    <property type="match status" value="1"/>
</dbReference>
<dbReference type="SUPFAM" id="SSF51735">
    <property type="entry name" value="NAD(P)-binding Rossmann-fold domains"/>
    <property type="match status" value="1"/>
</dbReference>
<evidence type="ECO:0000256" key="1">
    <source>
        <dbReference type="ARBA" id="ARBA00006484"/>
    </source>
</evidence>
<evidence type="ECO:0000313" key="5">
    <source>
        <dbReference type="Proteomes" id="UP000443090"/>
    </source>
</evidence>
<dbReference type="Pfam" id="PF00106">
    <property type="entry name" value="adh_short"/>
    <property type="match status" value="1"/>
</dbReference>
<dbReference type="GO" id="GO:0050664">
    <property type="term" value="F:oxidoreductase activity, acting on NAD(P)H, oxygen as acceptor"/>
    <property type="evidence" value="ECO:0007669"/>
    <property type="project" value="TreeGrafter"/>
</dbReference>
<dbReference type="Proteomes" id="UP000443090">
    <property type="component" value="Unassembled WGS sequence"/>
</dbReference>
<reference evidence="4 5" key="1">
    <citation type="submission" date="2018-05" db="EMBL/GenBank/DDBJ databases">
        <title>Genome sequencing and assembly of the regulated plant pathogen Lachnellula willkommii and related sister species for the development of diagnostic species identification markers.</title>
        <authorList>
            <person name="Giroux E."/>
            <person name="Bilodeau G."/>
        </authorList>
    </citation>
    <scope>NUCLEOTIDE SEQUENCE [LARGE SCALE GENOMIC DNA]</scope>
    <source>
        <strain evidence="4 5">CBS 160.35</strain>
    </source>
</reference>
<dbReference type="PANTHER" id="PTHR43008">
    <property type="entry name" value="BENZIL REDUCTASE"/>
    <property type="match status" value="1"/>
</dbReference>
<keyword evidence="5" id="KW-1185">Reference proteome</keyword>
<dbReference type="PROSITE" id="PS00061">
    <property type="entry name" value="ADH_SHORT"/>
    <property type="match status" value="1"/>
</dbReference>
<dbReference type="InterPro" id="IPR002347">
    <property type="entry name" value="SDR_fam"/>
</dbReference>
<dbReference type="InterPro" id="IPR020904">
    <property type="entry name" value="Sc_DH/Rdtase_CS"/>
</dbReference>
<dbReference type="OrthoDB" id="5307821at2759"/>